<dbReference type="Proteomes" id="UP000320184">
    <property type="component" value="Unassembled WGS sequence"/>
</dbReference>
<dbReference type="Gene3D" id="1.25.40.10">
    <property type="entry name" value="Tetratricopeptide repeat domain"/>
    <property type="match status" value="2"/>
</dbReference>
<organism evidence="2 3">
    <name type="scientific">Eiseniibacteriota bacterium</name>
    <dbReference type="NCBI Taxonomy" id="2212470"/>
    <lineage>
        <taxon>Bacteria</taxon>
        <taxon>Candidatus Eiseniibacteriota</taxon>
    </lineage>
</organism>
<dbReference type="AlphaFoldDB" id="A0A538SE65"/>
<dbReference type="EMBL" id="VBOT01000119">
    <property type="protein sequence ID" value="TMQ49661.1"/>
    <property type="molecule type" value="Genomic_DNA"/>
</dbReference>
<dbReference type="Pfam" id="PF12770">
    <property type="entry name" value="CHAT"/>
    <property type="match status" value="1"/>
</dbReference>
<feature type="domain" description="CHAT" evidence="1">
    <location>
        <begin position="640"/>
        <end position="898"/>
    </location>
</feature>
<dbReference type="InterPro" id="IPR011990">
    <property type="entry name" value="TPR-like_helical_dom_sf"/>
</dbReference>
<evidence type="ECO:0000313" key="3">
    <source>
        <dbReference type="Proteomes" id="UP000320184"/>
    </source>
</evidence>
<sequence>MATDATAADRLLERVESLRRGQPARAWQVLGRGFGKAHRGAVPAKRGELWRLRAHVLRSLRRSHAAAHAYRRAERWFERAGDARERGRCAIGLVDSLMYLGRYDEALEAASRGRRLLARAHDPGALARLANNEGNLFHRLDRPDRALERYRDARRALRRAGDERGAAMVSGNIANCLSLLGRSAEARRLYLEAERAHATANFPLDALRARYNLAYVDFLDQHHESALESLGAIADEARSRSYPSLMALAALDRAEILLRMGVHEEALTEAQIAIHRCAGLGLTYERAKAEVFAALAEHRLGRRASARQRLERSLAAFHAEGNAVWSGEALVGVATVWWRDGNPRAAAALLGAARRRFALARDGERECCSLALLARARLECGRRKAAEQCLDDLHRRSGRRPSPRLRHLALAAEASAARSSGDLARARRLLRRAASEAERLASRILDEQWRSTFWGEWGWPHLELAALELRAGRIAEALETLEAGRGRALIGPSAAGAPSRPARLPKAVRGWAARHLARERDRMSRSATEVPPLPARDWAAGHPSTLRRVLEGLPARSIRAEALRRSLAGDQLLIDYFLHQGVLGAIAVTRQELAGRAELVREPRLVEFVHSLLFELRGAAFTPARERPDSGALRERLAELAALILWPALGDARAFGQTRSLAIVPAGPLARIPWAALPLPDGRLVCESMDLVVVPGLRLAMAKASRPAGDVGVRGASPLVVASDAGELENVEPETRMVLDCFPGAELLSRERATADRFLELAPHAPWIHFAGHGIYLAEAPHQSALRFADRWLAAHELAGLGLSASWVTLSACQTARALVRPGEEWFGLPRALLLGGAQGVLASQWDVDDRATARLMADVYRGLKSGMALGAALGGAQAARSAAQDHPLDWAGFVLLGGPDAATKGMQAVQ</sequence>
<name>A0A538SE65_UNCEI</name>
<evidence type="ECO:0000313" key="2">
    <source>
        <dbReference type="EMBL" id="TMQ49661.1"/>
    </source>
</evidence>
<evidence type="ECO:0000259" key="1">
    <source>
        <dbReference type="Pfam" id="PF12770"/>
    </source>
</evidence>
<accession>A0A538SE65</accession>
<gene>
    <name evidence="2" type="ORF">E6K73_09550</name>
</gene>
<dbReference type="InterPro" id="IPR024983">
    <property type="entry name" value="CHAT_dom"/>
</dbReference>
<comment type="caution">
    <text evidence="2">The sequence shown here is derived from an EMBL/GenBank/DDBJ whole genome shotgun (WGS) entry which is preliminary data.</text>
</comment>
<dbReference type="SUPFAM" id="SSF48452">
    <property type="entry name" value="TPR-like"/>
    <property type="match status" value="2"/>
</dbReference>
<protein>
    <submittedName>
        <fullName evidence="2">CHAT domain-containing protein</fullName>
    </submittedName>
</protein>
<reference evidence="2 3" key="1">
    <citation type="journal article" date="2019" name="Nat. Microbiol.">
        <title>Mediterranean grassland soil C-N compound turnover is dependent on rainfall and depth, and is mediated by genomically divergent microorganisms.</title>
        <authorList>
            <person name="Diamond S."/>
            <person name="Andeer P.F."/>
            <person name="Li Z."/>
            <person name="Crits-Christoph A."/>
            <person name="Burstein D."/>
            <person name="Anantharaman K."/>
            <person name="Lane K.R."/>
            <person name="Thomas B.C."/>
            <person name="Pan C."/>
            <person name="Northen T.R."/>
            <person name="Banfield J.F."/>
        </authorList>
    </citation>
    <scope>NUCLEOTIDE SEQUENCE [LARGE SCALE GENOMIC DNA]</scope>
    <source>
        <strain evidence="2">WS_3</strain>
    </source>
</reference>
<proteinExistence type="predicted"/>
<dbReference type="PANTHER" id="PTHR10098">
    <property type="entry name" value="RAPSYN-RELATED"/>
    <property type="match status" value="1"/>
</dbReference>